<organism evidence="1 2">
    <name type="scientific">Heyndrickxia coagulans 36D1</name>
    <dbReference type="NCBI Taxonomy" id="345219"/>
    <lineage>
        <taxon>Bacteria</taxon>
        <taxon>Bacillati</taxon>
        <taxon>Bacillota</taxon>
        <taxon>Bacilli</taxon>
        <taxon>Bacillales</taxon>
        <taxon>Bacillaceae</taxon>
        <taxon>Heyndrickxia</taxon>
    </lineage>
</organism>
<evidence type="ECO:0000313" key="2">
    <source>
        <dbReference type="Proteomes" id="UP000009283"/>
    </source>
</evidence>
<proteinExistence type="predicted"/>
<accession>G2TPT4</accession>
<reference evidence="1 2" key="1">
    <citation type="journal article" date="2011" name="Stand. Genomic Sci.">
        <title>Complete Genome Sequence of a thermotolerant sporogenic lactic acid bacterium, Bacillus coagulans strain 36D1.</title>
        <authorList>
            <person name="Rhee M.S."/>
            <person name="Moritz B.E."/>
            <person name="Xie G."/>
            <person name="Glavina Del Rio T."/>
            <person name="Dalin E."/>
            <person name="Tice H."/>
            <person name="Bruce D."/>
            <person name="Goodwin L."/>
            <person name="Chertkov O."/>
            <person name="Brettin T."/>
            <person name="Han C."/>
            <person name="Detter C."/>
            <person name="Pitluck S."/>
            <person name="Land M.L."/>
            <person name="Patel M."/>
            <person name="Ou M."/>
            <person name="Harbrucker R."/>
            <person name="Ingram L.O."/>
            <person name="Shanmugam K.T."/>
        </authorList>
    </citation>
    <scope>NUCLEOTIDE SEQUENCE [LARGE SCALE GENOMIC DNA]</scope>
    <source>
        <strain evidence="1 2">36D1</strain>
    </source>
</reference>
<gene>
    <name evidence="1" type="ORF">Bcoa_3104</name>
</gene>
<protein>
    <submittedName>
        <fullName evidence="1">Uncharacterized protein</fullName>
    </submittedName>
</protein>
<dbReference type="HOGENOM" id="CLU_2285740_0_0_9"/>
<dbReference type="EMBL" id="CP003056">
    <property type="protein sequence ID" value="AEP02280.1"/>
    <property type="molecule type" value="Genomic_DNA"/>
</dbReference>
<dbReference type="KEGG" id="bag:Bcoa_3104"/>
<name>G2TPT4_HEYCO</name>
<dbReference type="AlphaFoldDB" id="G2TPT4"/>
<evidence type="ECO:0000313" key="1">
    <source>
        <dbReference type="EMBL" id="AEP02280.1"/>
    </source>
</evidence>
<sequence length="101" mass="10844">MPAFLPGPVRAGKPGSRDIFTDVSQLPPFFHIHAASPGNLLCPPAGSPGPGSSVLGICSSFQFGKVLVFSGPVDLAFSNMKLFNSVLPHYIRLEYNLRFKI</sequence>
<dbReference type="Proteomes" id="UP000009283">
    <property type="component" value="Chromosome"/>
</dbReference>